<accession>L8FSR0</accession>
<sequence>MQIHPPRCRPTPLGRRDIHAPSSFTVINRTPITHNHPATMAPLRRYLRITPSSVLEVRIYPSPPGAWLLSTRSLLTRVLAAVRPLILPKLREENERVKARGRGLRMLFLVMGLKSRSSSPRRVQGIRFSRDGRFFVNQNEKGMIQTPIPPRPSRERRATTS</sequence>
<dbReference type="VEuPathDB" id="FungiDB:GMDG_01269"/>
<evidence type="ECO:0000313" key="1">
    <source>
        <dbReference type="EMBL" id="ELR03518.1"/>
    </source>
</evidence>
<protein>
    <submittedName>
        <fullName evidence="1">Uncharacterized protein</fullName>
    </submittedName>
</protein>
<proteinExistence type="predicted"/>
<dbReference type="EMBL" id="GL573183">
    <property type="protein sequence ID" value="ELR03518.1"/>
    <property type="molecule type" value="Genomic_DNA"/>
</dbReference>
<dbReference type="AlphaFoldDB" id="L8FSR0"/>
<dbReference type="OrthoDB" id="5374757at2759"/>
<dbReference type="HOGENOM" id="CLU_1644452_0_0_1"/>
<dbReference type="PANTHER" id="PTHR40635">
    <property type="match status" value="1"/>
</dbReference>
<dbReference type="PANTHER" id="PTHR40635:SF1">
    <property type="match status" value="1"/>
</dbReference>
<dbReference type="InParanoid" id="L8FSR0"/>
<keyword evidence="2" id="KW-1185">Reference proteome</keyword>
<evidence type="ECO:0000313" key="2">
    <source>
        <dbReference type="Proteomes" id="UP000011064"/>
    </source>
</evidence>
<name>L8FSR0_PSED2</name>
<gene>
    <name evidence="1" type="ORF">GMDG_01269</name>
</gene>
<dbReference type="Proteomes" id="UP000011064">
    <property type="component" value="Unassembled WGS sequence"/>
</dbReference>
<reference evidence="2" key="1">
    <citation type="submission" date="2010-09" db="EMBL/GenBank/DDBJ databases">
        <title>The genome sequence of Geomyces destructans 20631-21.</title>
        <authorList>
            <consortium name="The Broad Institute Genome Sequencing Platform"/>
            <person name="Cuomo C.A."/>
            <person name="Blehert D.S."/>
            <person name="Lorch J.M."/>
            <person name="Young S.K."/>
            <person name="Zeng Q."/>
            <person name="Gargeya S."/>
            <person name="Fitzgerald M."/>
            <person name="Haas B."/>
            <person name="Abouelleil A."/>
            <person name="Alvarado L."/>
            <person name="Arachchi H.M."/>
            <person name="Berlin A."/>
            <person name="Brown A."/>
            <person name="Chapman S.B."/>
            <person name="Chen Z."/>
            <person name="Dunbar C."/>
            <person name="Freedman E."/>
            <person name="Gearin G."/>
            <person name="Gellesch M."/>
            <person name="Goldberg J."/>
            <person name="Griggs A."/>
            <person name="Gujja S."/>
            <person name="Heiman D."/>
            <person name="Howarth C."/>
            <person name="Larson L."/>
            <person name="Lui A."/>
            <person name="MacDonald P.J.P."/>
            <person name="Montmayeur A."/>
            <person name="Murphy C."/>
            <person name="Neiman D."/>
            <person name="Pearson M."/>
            <person name="Priest M."/>
            <person name="Roberts A."/>
            <person name="Saif S."/>
            <person name="Shea T."/>
            <person name="Shenoy N."/>
            <person name="Sisk P."/>
            <person name="Stolte C."/>
            <person name="Sykes S."/>
            <person name="Wortman J."/>
            <person name="Nusbaum C."/>
            <person name="Birren B."/>
        </authorList>
    </citation>
    <scope>NUCLEOTIDE SEQUENCE [LARGE SCALE GENOMIC DNA]</scope>
    <source>
        <strain evidence="2">ATCC MYA-4855 / 20631-21</strain>
    </source>
</reference>
<organism evidence="1 2">
    <name type="scientific">Pseudogymnoascus destructans (strain ATCC MYA-4855 / 20631-21)</name>
    <name type="common">Bat white-nose syndrome fungus</name>
    <name type="synonym">Geomyces destructans</name>
    <dbReference type="NCBI Taxonomy" id="658429"/>
    <lineage>
        <taxon>Eukaryota</taxon>
        <taxon>Fungi</taxon>
        <taxon>Dikarya</taxon>
        <taxon>Ascomycota</taxon>
        <taxon>Pezizomycotina</taxon>
        <taxon>Leotiomycetes</taxon>
        <taxon>Thelebolales</taxon>
        <taxon>Thelebolaceae</taxon>
        <taxon>Pseudogymnoascus</taxon>
    </lineage>
</organism>